<feature type="domain" description="Mannose-1-phosphate guanyltransferase C-terminal" evidence="6">
    <location>
        <begin position="81"/>
        <end position="169"/>
    </location>
</feature>
<dbReference type="InterPro" id="IPR050179">
    <property type="entry name" value="Trans_hexapeptide_repeat"/>
</dbReference>
<keyword evidence="2" id="KW-0677">Repeat</keyword>
<feature type="binding site" evidence="4">
    <location>
        <position position="142"/>
    </location>
    <ligand>
        <name>acetyl-CoA</name>
        <dbReference type="ChEBI" id="CHEBI:57288"/>
    </ligand>
</feature>
<evidence type="ECO:0000313" key="8">
    <source>
        <dbReference type="Proteomes" id="UP001290462"/>
    </source>
</evidence>
<proteinExistence type="predicted"/>
<sequence>MGTILVIGNGGHSKVIRMMIDRSSHKRLAILADDTIENQFEENKIIYSPLSEIKNNKNQFEESIIAIGNNQIRKKIYERFSEINYATLIDPSSMIAHDTIVGTGSVVMPKVIINPNVRIGMHSIINSGAIVEHDCKIGDFCHISPGAVLTGGVKIDNLVHIGANATILPGIHIGEGAMIGAGAVVTKHVHKNQVMVGNPAKELGN</sequence>
<evidence type="ECO:0000256" key="4">
    <source>
        <dbReference type="PIRSR" id="PIRSR620019-2"/>
    </source>
</evidence>
<feature type="domain" description="PglD N-terminal" evidence="5">
    <location>
        <begin position="4"/>
        <end position="80"/>
    </location>
</feature>
<dbReference type="InterPro" id="IPR041561">
    <property type="entry name" value="PglD_N"/>
</dbReference>
<dbReference type="InterPro" id="IPR011004">
    <property type="entry name" value="Trimer_LpxA-like_sf"/>
</dbReference>
<feature type="site" description="Increases basicity of active site His" evidence="3">
    <location>
        <position position="134"/>
    </location>
</feature>
<dbReference type="SUPFAM" id="SSF51161">
    <property type="entry name" value="Trimeric LpxA-like enzymes"/>
    <property type="match status" value="1"/>
</dbReference>
<evidence type="ECO:0000256" key="3">
    <source>
        <dbReference type="PIRSR" id="PIRSR620019-1"/>
    </source>
</evidence>
<dbReference type="Pfam" id="PF25087">
    <property type="entry name" value="GMPPB_C"/>
    <property type="match status" value="1"/>
</dbReference>
<dbReference type="InterPro" id="IPR056729">
    <property type="entry name" value="GMPPB_C"/>
</dbReference>
<dbReference type="InterPro" id="IPR018357">
    <property type="entry name" value="Hexapep_transf_CS"/>
</dbReference>
<evidence type="ECO:0000259" key="6">
    <source>
        <dbReference type="Pfam" id="PF25087"/>
    </source>
</evidence>
<dbReference type="Gene3D" id="2.160.10.10">
    <property type="entry name" value="Hexapeptide repeat proteins"/>
    <property type="match status" value="2"/>
</dbReference>
<dbReference type="RefSeq" id="WP_317942677.1">
    <property type="nucleotide sequence ID" value="NZ_JAVBVO010000003.1"/>
</dbReference>
<gene>
    <name evidence="7" type="ORF">RAK27_08205</name>
</gene>
<evidence type="ECO:0000313" key="7">
    <source>
        <dbReference type="EMBL" id="MDZ5758633.1"/>
    </source>
</evidence>
<dbReference type="PROSITE" id="PS00101">
    <property type="entry name" value="HEXAPEP_TRANSFERASES"/>
    <property type="match status" value="1"/>
</dbReference>
<dbReference type="PANTHER" id="PTHR43300">
    <property type="entry name" value="ACETYLTRANSFERASE"/>
    <property type="match status" value="1"/>
</dbReference>
<dbReference type="AlphaFoldDB" id="A0AAW9JSQ1"/>
<dbReference type="PANTHER" id="PTHR43300:SF7">
    <property type="entry name" value="UDP-N-ACETYLBACILLOSAMINE N-ACETYLTRANSFERASE"/>
    <property type="match status" value="1"/>
</dbReference>
<evidence type="ECO:0000256" key="1">
    <source>
        <dbReference type="ARBA" id="ARBA00022679"/>
    </source>
</evidence>
<dbReference type="EMBL" id="JAVBVO010000003">
    <property type="protein sequence ID" value="MDZ5758633.1"/>
    <property type="molecule type" value="Genomic_DNA"/>
</dbReference>
<reference evidence="7" key="1">
    <citation type="submission" date="2023-08" db="EMBL/GenBank/DDBJ databases">
        <title>Genomic characterization of piscicolin 126 produced by Carnobacterium maltaromaticum CM22 strain isolated from salmon (Salmo salar).</title>
        <authorList>
            <person name="Gonzalez-Gragera E."/>
            <person name="Garcia-Lopez J.D."/>
            <person name="Teso-Perez C."/>
            <person name="Gimenez-Hernandez I."/>
            <person name="Peralta-Sanchez J.M."/>
            <person name="Valdivia E."/>
            <person name="Montalban-Lopez M."/>
            <person name="Martin-Platero A.M."/>
            <person name="Banos A."/>
            <person name="Martinez-Bueno M."/>
        </authorList>
    </citation>
    <scope>NUCLEOTIDE SEQUENCE</scope>
    <source>
        <strain evidence="7">CM22</strain>
    </source>
</reference>
<feature type="binding site" evidence="4">
    <location>
        <position position="68"/>
    </location>
    <ligand>
        <name>substrate</name>
    </ligand>
</feature>
<comment type="caution">
    <text evidence="7">The sequence shown here is derived from an EMBL/GenBank/DDBJ whole genome shotgun (WGS) entry which is preliminary data.</text>
</comment>
<organism evidence="7 8">
    <name type="scientific">Carnobacterium maltaromaticum</name>
    <name type="common">Carnobacterium piscicola</name>
    <dbReference type="NCBI Taxonomy" id="2751"/>
    <lineage>
        <taxon>Bacteria</taxon>
        <taxon>Bacillati</taxon>
        <taxon>Bacillota</taxon>
        <taxon>Bacilli</taxon>
        <taxon>Lactobacillales</taxon>
        <taxon>Carnobacteriaceae</taxon>
        <taxon>Carnobacterium</taxon>
    </lineage>
</organism>
<dbReference type="Proteomes" id="UP001290462">
    <property type="component" value="Unassembled WGS sequence"/>
</dbReference>
<dbReference type="Gene3D" id="3.40.50.20">
    <property type="match status" value="1"/>
</dbReference>
<protein>
    <submittedName>
        <fullName evidence="7">Acetyltransferase</fullName>
    </submittedName>
</protein>
<feature type="active site" description="Proton acceptor" evidence="3">
    <location>
        <position position="133"/>
    </location>
</feature>
<evidence type="ECO:0000256" key="2">
    <source>
        <dbReference type="ARBA" id="ARBA00022737"/>
    </source>
</evidence>
<dbReference type="CDD" id="cd03360">
    <property type="entry name" value="LbH_AT_putative"/>
    <property type="match status" value="1"/>
</dbReference>
<dbReference type="GO" id="GO:0016740">
    <property type="term" value="F:transferase activity"/>
    <property type="evidence" value="ECO:0007669"/>
    <property type="project" value="UniProtKB-KW"/>
</dbReference>
<evidence type="ECO:0000259" key="5">
    <source>
        <dbReference type="Pfam" id="PF17836"/>
    </source>
</evidence>
<name>A0AAW9JSQ1_CARML</name>
<dbReference type="Pfam" id="PF17836">
    <property type="entry name" value="PglD_N"/>
    <property type="match status" value="1"/>
</dbReference>
<dbReference type="NCBIfam" id="TIGR03570">
    <property type="entry name" value="NeuD_NnaD"/>
    <property type="match status" value="1"/>
</dbReference>
<accession>A0AAW9JSQ1</accession>
<keyword evidence="1" id="KW-0808">Transferase</keyword>
<dbReference type="InterPro" id="IPR020019">
    <property type="entry name" value="AcTrfase_PglD-like"/>
</dbReference>